<proteinExistence type="predicted"/>
<sequence length="147" mass="17043">MFRFVNSESKPKNIISKEINNCHNPDETPIIEFKFKQILNANKYTYGFLKDDGYLFSLGCTNGWNYTFVFNSKQHSSPFVCIMSKGIPRSCNTQSSTSGEYTRSLELNRVTVQYKDNKVVFNTHEINGAVSWYKLDVSDFEYIIPFD</sequence>
<dbReference type="EMBL" id="MK071979">
    <property type="protein sequence ID" value="AYV75374.1"/>
    <property type="molecule type" value="Genomic_DNA"/>
</dbReference>
<gene>
    <name evidence="1" type="ORF">Terrestrivirus1_248</name>
</gene>
<protein>
    <submittedName>
        <fullName evidence="1">Uncharacterized protein</fullName>
    </submittedName>
</protein>
<organism evidence="1">
    <name type="scientific">Terrestrivirus sp</name>
    <dbReference type="NCBI Taxonomy" id="2487775"/>
    <lineage>
        <taxon>Viruses</taxon>
        <taxon>Varidnaviria</taxon>
        <taxon>Bamfordvirae</taxon>
        <taxon>Nucleocytoviricota</taxon>
        <taxon>Megaviricetes</taxon>
        <taxon>Imitervirales</taxon>
        <taxon>Mimiviridae</taxon>
        <taxon>Klosneuvirinae</taxon>
    </lineage>
</organism>
<accession>A0A3G4ZLT4</accession>
<evidence type="ECO:0000313" key="1">
    <source>
        <dbReference type="EMBL" id="AYV75374.1"/>
    </source>
</evidence>
<reference evidence="1" key="1">
    <citation type="submission" date="2018-10" db="EMBL/GenBank/DDBJ databases">
        <title>Hidden diversity of soil giant viruses.</title>
        <authorList>
            <person name="Schulz F."/>
            <person name="Alteio L."/>
            <person name="Goudeau D."/>
            <person name="Ryan E.M."/>
            <person name="Malmstrom R.R."/>
            <person name="Blanchard J."/>
            <person name="Woyke T."/>
        </authorList>
    </citation>
    <scope>NUCLEOTIDE SEQUENCE</scope>
    <source>
        <strain evidence="1">TEV1</strain>
    </source>
</reference>
<name>A0A3G4ZLT4_9VIRU</name>